<evidence type="ECO:0000313" key="4">
    <source>
        <dbReference type="EnsemblMetazoa" id="HelroP182148"/>
    </source>
</evidence>
<dbReference type="CTD" id="20208389"/>
<gene>
    <name evidence="4" type="primary">20208389</name>
    <name evidence="3" type="ORF">HELRODRAFT_182148</name>
</gene>
<keyword evidence="5" id="KW-1185">Reference proteome</keyword>
<dbReference type="KEGG" id="hro:HELRODRAFT_182148"/>
<dbReference type="AlphaFoldDB" id="T1FHU0"/>
<dbReference type="SUPFAM" id="SSF57414">
    <property type="entry name" value="Hairpin loop containing domain-like"/>
    <property type="match status" value="1"/>
</dbReference>
<dbReference type="Proteomes" id="UP000015101">
    <property type="component" value="Unassembled WGS sequence"/>
</dbReference>
<accession>T1FHU0</accession>
<feature type="domain" description="Apple" evidence="2">
    <location>
        <begin position="176"/>
        <end position="225"/>
    </location>
</feature>
<proteinExistence type="predicted"/>
<dbReference type="InterPro" id="IPR003609">
    <property type="entry name" value="Pan_app"/>
</dbReference>
<dbReference type="PANTHER" id="PTHR45713:SF6">
    <property type="entry name" value="F5_8 TYPE C DOMAIN-CONTAINING PROTEIN"/>
    <property type="match status" value="1"/>
</dbReference>
<dbReference type="EnsemblMetazoa" id="HelroT182148">
    <property type="protein sequence ID" value="HelroP182148"/>
    <property type="gene ID" value="HelroG182148"/>
</dbReference>
<feature type="signal peptide" evidence="1">
    <location>
        <begin position="1"/>
        <end position="23"/>
    </location>
</feature>
<dbReference type="HOGENOM" id="CLU_070429_0_0_1"/>
<dbReference type="PANTHER" id="PTHR45713">
    <property type="entry name" value="FTP DOMAIN-CONTAINING PROTEIN"/>
    <property type="match status" value="1"/>
</dbReference>
<evidence type="ECO:0000313" key="3">
    <source>
        <dbReference type="EMBL" id="ESN91176.1"/>
    </source>
</evidence>
<dbReference type="InterPro" id="IPR051941">
    <property type="entry name" value="BG_Antigen-Binding_Lectin"/>
</dbReference>
<evidence type="ECO:0000256" key="1">
    <source>
        <dbReference type="SAM" id="SignalP"/>
    </source>
</evidence>
<evidence type="ECO:0000313" key="5">
    <source>
        <dbReference type="Proteomes" id="UP000015101"/>
    </source>
</evidence>
<dbReference type="InterPro" id="IPR008979">
    <property type="entry name" value="Galactose-bd-like_sf"/>
</dbReference>
<dbReference type="SUPFAM" id="SSF49785">
    <property type="entry name" value="Galactose-binding domain-like"/>
    <property type="match status" value="1"/>
</dbReference>
<sequence length="249" mass="27337">MSKIICPLLLVAVVIKFAAIVEAAVNIAQGKTAWSDSEGCPCCAPTLATDGILGGNMCKCFSNNKARGWLQVDLAAPFNIDYMTVYPDAAWYSHMDQFISGGSNLLTARQKGTYYVCNQCEYNYALAWDTCTTKCSANIPAVRYVVLQQKSDLDTGLSACELLVYAAPDPKKTKWTRFSNRRLLAASASSFNKSSTVSCLYKCIQLSCDSVNYNKLLKTCEVLKHPFGVLTGNIPAPSPGWDHWKLFYA</sequence>
<keyword evidence="1" id="KW-0732">Signal</keyword>
<dbReference type="RefSeq" id="XP_009030699.1">
    <property type="nucleotide sequence ID" value="XM_009032451.1"/>
</dbReference>
<dbReference type="OrthoDB" id="6102375at2759"/>
<reference evidence="4" key="3">
    <citation type="submission" date="2015-06" db="UniProtKB">
        <authorList>
            <consortium name="EnsemblMetazoa"/>
        </authorList>
    </citation>
    <scope>IDENTIFICATION</scope>
</reference>
<dbReference type="InParanoid" id="T1FHU0"/>
<dbReference type="EMBL" id="AMQM01008001">
    <property type="status" value="NOT_ANNOTATED_CDS"/>
    <property type="molecule type" value="Genomic_DNA"/>
</dbReference>
<feature type="chain" id="PRO_5010980683" description="Apple domain-containing protein" evidence="1">
    <location>
        <begin position="24"/>
        <end position="249"/>
    </location>
</feature>
<dbReference type="EMBL" id="KB097710">
    <property type="protein sequence ID" value="ESN91176.1"/>
    <property type="molecule type" value="Genomic_DNA"/>
</dbReference>
<reference evidence="5" key="1">
    <citation type="submission" date="2012-12" db="EMBL/GenBank/DDBJ databases">
        <authorList>
            <person name="Hellsten U."/>
            <person name="Grimwood J."/>
            <person name="Chapman J.A."/>
            <person name="Shapiro H."/>
            <person name="Aerts A."/>
            <person name="Otillar R.P."/>
            <person name="Terry A.Y."/>
            <person name="Boore J.L."/>
            <person name="Simakov O."/>
            <person name="Marletaz F."/>
            <person name="Cho S.-J."/>
            <person name="Edsinger-Gonzales E."/>
            <person name="Havlak P."/>
            <person name="Kuo D.-H."/>
            <person name="Larsson T."/>
            <person name="Lv J."/>
            <person name="Arendt D."/>
            <person name="Savage R."/>
            <person name="Osoegawa K."/>
            <person name="de Jong P."/>
            <person name="Lindberg D.R."/>
            <person name="Seaver E.C."/>
            <person name="Weisblat D.A."/>
            <person name="Putnam N.H."/>
            <person name="Grigoriev I.V."/>
            <person name="Rokhsar D.S."/>
        </authorList>
    </citation>
    <scope>NUCLEOTIDE SEQUENCE</scope>
</reference>
<dbReference type="Gene3D" id="2.60.120.260">
    <property type="entry name" value="Galactose-binding domain-like"/>
    <property type="match status" value="1"/>
</dbReference>
<dbReference type="Pfam" id="PF00024">
    <property type="entry name" value="PAN_1"/>
    <property type="match status" value="1"/>
</dbReference>
<reference evidence="3 5" key="2">
    <citation type="journal article" date="2013" name="Nature">
        <title>Insights into bilaterian evolution from three spiralian genomes.</title>
        <authorList>
            <person name="Simakov O."/>
            <person name="Marletaz F."/>
            <person name="Cho S.J."/>
            <person name="Edsinger-Gonzales E."/>
            <person name="Havlak P."/>
            <person name="Hellsten U."/>
            <person name="Kuo D.H."/>
            <person name="Larsson T."/>
            <person name="Lv J."/>
            <person name="Arendt D."/>
            <person name="Savage R."/>
            <person name="Osoegawa K."/>
            <person name="de Jong P."/>
            <person name="Grimwood J."/>
            <person name="Chapman J.A."/>
            <person name="Shapiro H."/>
            <person name="Aerts A."/>
            <person name="Otillar R.P."/>
            <person name="Terry A.Y."/>
            <person name="Boore J.L."/>
            <person name="Grigoriev I.V."/>
            <person name="Lindberg D.R."/>
            <person name="Seaver E.C."/>
            <person name="Weisblat D.A."/>
            <person name="Putnam N.H."/>
            <person name="Rokhsar D.S."/>
        </authorList>
    </citation>
    <scope>NUCLEOTIDE SEQUENCE</scope>
</reference>
<evidence type="ECO:0000259" key="2">
    <source>
        <dbReference type="Pfam" id="PF00024"/>
    </source>
</evidence>
<dbReference type="GeneID" id="20208389"/>
<protein>
    <recommendedName>
        <fullName evidence="2">Apple domain-containing protein</fullName>
    </recommendedName>
</protein>
<organism evidence="4 5">
    <name type="scientific">Helobdella robusta</name>
    <name type="common">Californian leech</name>
    <dbReference type="NCBI Taxonomy" id="6412"/>
    <lineage>
        <taxon>Eukaryota</taxon>
        <taxon>Metazoa</taxon>
        <taxon>Spiralia</taxon>
        <taxon>Lophotrochozoa</taxon>
        <taxon>Annelida</taxon>
        <taxon>Clitellata</taxon>
        <taxon>Hirudinea</taxon>
        <taxon>Rhynchobdellida</taxon>
        <taxon>Glossiphoniidae</taxon>
        <taxon>Helobdella</taxon>
    </lineage>
</organism>
<name>T1FHU0_HELRO</name>